<evidence type="ECO:0008006" key="3">
    <source>
        <dbReference type="Google" id="ProtNLM"/>
    </source>
</evidence>
<dbReference type="GO" id="GO:0009295">
    <property type="term" value="C:nucleoid"/>
    <property type="evidence" value="ECO:0007669"/>
    <property type="project" value="InterPro"/>
</dbReference>
<reference evidence="1 2" key="1">
    <citation type="submission" date="2020-08" db="EMBL/GenBank/DDBJ databases">
        <title>Genomic Encyclopedia of Type Strains, Phase IV (KMG-IV): sequencing the most valuable type-strain genomes for metagenomic binning, comparative biology and taxonomic classification.</title>
        <authorList>
            <person name="Goeker M."/>
        </authorList>
    </citation>
    <scope>NUCLEOTIDE SEQUENCE [LARGE SCALE GENOMIC DNA]</scope>
    <source>
        <strain evidence="1 2">DSM 24661</strain>
    </source>
</reference>
<sequence length="129" mass="14675">MTLQKKIAEENGQDPTEAIVKAKACVVNTMKVANCLDAKKISAEIFPESPVMQKEYEAQIQEANIPEKVHLDKKRILKTENMHKIKTDTGIEINIPIEYFNNKDYVQIINNDNGTLSINLYNINTILDK</sequence>
<evidence type="ECO:0000313" key="1">
    <source>
        <dbReference type="EMBL" id="MBB5337651.1"/>
    </source>
</evidence>
<organism evidence="1 2">
    <name type="scientific">Pectinatus brassicae</name>
    <dbReference type="NCBI Taxonomy" id="862415"/>
    <lineage>
        <taxon>Bacteria</taxon>
        <taxon>Bacillati</taxon>
        <taxon>Bacillota</taxon>
        <taxon>Negativicutes</taxon>
        <taxon>Selenomonadales</taxon>
        <taxon>Selenomonadaceae</taxon>
        <taxon>Pectinatus</taxon>
    </lineage>
</organism>
<protein>
    <recommendedName>
        <fullName evidence="3">Nucleoid-associated protein</fullName>
    </recommendedName>
</protein>
<keyword evidence="2" id="KW-1185">Reference proteome</keyword>
<dbReference type="Pfam" id="PF04245">
    <property type="entry name" value="NA37"/>
    <property type="match status" value="1"/>
</dbReference>
<proteinExistence type="predicted"/>
<dbReference type="Proteomes" id="UP000559117">
    <property type="component" value="Unassembled WGS sequence"/>
</dbReference>
<name>A0A840UIT6_9FIRM</name>
<accession>A0A840UIT6</accession>
<gene>
    <name evidence="1" type="ORF">HNR32_002814</name>
</gene>
<comment type="caution">
    <text evidence="1">The sequence shown here is derived from an EMBL/GenBank/DDBJ whole genome shotgun (WGS) entry which is preliminary data.</text>
</comment>
<dbReference type="EMBL" id="JACHFH010000080">
    <property type="protein sequence ID" value="MBB5337651.1"/>
    <property type="molecule type" value="Genomic_DNA"/>
</dbReference>
<dbReference type="AlphaFoldDB" id="A0A840UIT6"/>
<evidence type="ECO:0000313" key="2">
    <source>
        <dbReference type="Proteomes" id="UP000559117"/>
    </source>
</evidence>
<dbReference type="RefSeq" id="WP_183863618.1">
    <property type="nucleotide sequence ID" value="NZ_JACHFH010000080.1"/>
</dbReference>
<dbReference type="InterPro" id="IPR007358">
    <property type="entry name" value="Nucleoid_associated_NdpA"/>
</dbReference>